<comment type="caution">
    <text evidence="1">The sequence shown here is derived from an EMBL/GenBank/DDBJ whole genome shotgun (WGS) entry which is preliminary data.</text>
</comment>
<dbReference type="EMBL" id="CAXHTA020000011">
    <property type="protein sequence ID" value="CAL5224489.1"/>
    <property type="molecule type" value="Genomic_DNA"/>
</dbReference>
<sequence length="250" mass="28629">MTEQFKVFIYTYAALKSINKANEADLGEALDYLGFEIVDGHMYGLRDERFKLPKPVEGTLKCSTFDPNDKGRNFDKALAEHHKKYLEGLEVPMGKDGYNVLELIHMRGAVDILIGAKRYMGSLASAVVPNITTDLSADHYSRVGFVHMHRNKDAVVISMLAIMFKTDMPLDFVSTDGVTYILYRFHKMKLLKYEQLSAEEAYYAVAERLKKDIKVKIAMPYPIGDLLKEFPEEETMAHRILKEMLPSKRY</sequence>
<evidence type="ECO:0000313" key="1">
    <source>
        <dbReference type="EMBL" id="CAL5224489.1"/>
    </source>
</evidence>
<reference evidence="1 2" key="1">
    <citation type="submission" date="2024-06" db="EMBL/GenBank/DDBJ databases">
        <authorList>
            <person name="Kraege A."/>
            <person name="Thomma B."/>
        </authorList>
    </citation>
    <scope>NUCLEOTIDE SEQUENCE [LARGE SCALE GENOMIC DNA]</scope>
</reference>
<keyword evidence="2" id="KW-1185">Reference proteome</keyword>
<organism evidence="1 2">
    <name type="scientific">Coccomyxa viridis</name>
    <dbReference type="NCBI Taxonomy" id="1274662"/>
    <lineage>
        <taxon>Eukaryota</taxon>
        <taxon>Viridiplantae</taxon>
        <taxon>Chlorophyta</taxon>
        <taxon>core chlorophytes</taxon>
        <taxon>Trebouxiophyceae</taxon>
        <taxon>Trebouxiophyceae incertae sedis</taxon>
        <taxon>Coccomyxaceae</taxon>
        <taxon>Coccomyxa</taxon>
    </lineage>
</organism>
<proteinExistence type="predicted"/>
<protein>
    <submittedName>
        <fullName evidence="1">G7184 protein</fullName>
    </submittedName>
</protein>
<gene>
    <name evidence="1" type="primary">g7184</name>
    <name evidence="1" type="ORF">VP750_LOCUS6148</name>
</gene>
<evidence type="ECO:0000313" key="2">
    <source>
        <dbReference type="Proteomes" id="UP001497392"/>
    </source>
</evidence>
<name>A0ABP1FZK8_9CHLO</name>
<accession>A0ABP1FZK8</accession>
<dbReference type="Proteomes" id="UP001497392">
    <property type="component" value="Unassembled WGS sequence"/>
</dbReference>